<dbReference type="Pfam" id="PF00990">
    <property type="entry name" value="GGDEF"/>
    <property type="match status" value="1"/>
</dbReference>
<keyword evidence="3" id="KW-0472">Membrane</keyword>
<evidence type="ECO:0000256" key="1">
    <source>
        <dbReference type="ARBA" id="ARBA00012528"/>
    </source>
</evidence>
<dbReference type="CDD" id="cd01949">
    <property type="entry name" value="GGDEF"/>
    <property type="match status" value="1"/>
</dbReference>
<proteinExistence type="predicted"/>
<gene>
    <name evidence="5" type="ORF">BIY20_15140</name>
</gene>
<feature type="domain" description="GGDEF" evidence="4">
    <location>
        <begin position="309"/>
        <end position="436"/>
    </location>
</feature>
<protein>
    <recommendedName>
        <fullName evidence="1">diguanylate cyclase</fullName>
        <ecNumber evidence="1">2.7.7.65</ecNumber>
    </recommendedName>
</protein>
<dbReference type="PROSITE" id="PS50887">
    <property type="entry name" value="GGDEF"/>
    <property type="match status" value="1"/>
</dbReference>
<dbReference type="InterPro" id="IPR043128">
    <property type="entry name" value="Rev_trsase/Diguanyl_cyclase"/>
</dbReference>
<dbReference type="SUPFAM" id="SSF55073">
    <property type="entry name" value="Nucleotide cyclase"/>
    <property type="match status" value="1"/>
</dbReference>
<dbReference type="NCBIfam" id="TIGR00254">
    <property type="entry name" value="GGDEF"/>
    <property type="match status" value="1"/>
</dbReference>
<keyword evidence="6" id="KW-1185">Reference proteome</keyword>
<dbReference type="PANTHER" id="PTHR45138:SF9">
    <property type="entry name" value="DIGUANYLATE CYCLASE DGCM-RELATED"/>
    <property type="match status" value="1"/>
</dbReference>
<dbReference type="InterPro" id="IPR000160">
    <property type="entry name" value="GGDEF_dom"/>
</dbReference>
<dbReference type="EMBL" id="MJMH01000211">
    <property type="protein sequence ID" value="OLQ86466.1"/>
    <property type="molecule type" value="Genomic_DNA"/>
</dbReference>
<organism evidence="5 6">
    <name type="scientific">Vibrio panuliri</name>
    <dbReference type="NCBI Taxonomy" id="1381081"/>
    <lineage>
        <taxon>Bacteria</taxon>
        <taxon>Pseudomonadati</taxon>
        <taxon>Pseudomonadota</taxon>
        <taxon>Gammaproteobacteria</taxon>
        <taxon>Vibrionales</taxon>
        <taxon>Vibrionaceae</taxon>
        <taxon>Vibrio</taxon>
    </lineage>
</organism>
<dbReference type="RefSeq" id="WP_075716057.1">
    <property type="nucleotide sequence ID" value="NZ_AP019654.1"/>
</dbReference>
<name>A0ABX3FAD6_9VIBR</name>
<evidence type="ECO:0000313" key="5">
    <source>
        <dbReference type="EMBL" id="OLQ86466.1"/>
    </source>
</evidence>
<evidence type="ECO:0000313" key="6">
    <source>
        <dbReference type="Proteomes" id="UP000186039"/>
    </source>
</evidence>
<keyword evidence="3" id="KW-1133">Transmembrane helix</keyword>
<evidence type="ECO:0000256" key="2">
    <source>
        <dbReference type="ARBA" id="ARBA00034247"/>
    </source>
</evidence>
<evidence type="ECO:0000256" key="3">
    <source>
        <dbReference type="SAM" id="Phobius"/>
    </source>
</evidence>
<reference evidence="5 6" key="1">
    <citation type="submission" date="2016-09" db="EMBL/GenBank/DDBJ databases">
        <title>Genomic Taxonomy of the Vibrionaceae.</title>
        <authorList>
            <person name="Gonzalez-Castillo A."/>
            <person name="Gomez-Gil B."/>
            <person name="Enciso-Ibarra K."/>
        </authorList>
    </citation>
    <scope>NUCLEOTIDE SEQUENCE [LARGE SCALE GENOMIC DNA]</scope>
    <source>
        <strain evidence="5 6">CAIM 1902</strain>
    </source>
</reference>
<dbReference type="PANTHER" id="PTHR45138">
    <property type="entry name" value="REGULATORY COMPONENTS OF SENSORY TRANSDUCTION SYSTEM"/>
    <property type="match status" value="1"/>
</dbReference>
<feature type="transmembrane region" description="Helical" evidence="3">
    <location>
        <begin position="263"/>
        <end position="280"/>
    </location>
</feature>
<dbReference type="InterPro" id="IPR029787">
    <property type="entry name" value="Nucleotide_cyclase"/>
</dbReference>
<comment type="catalytic activity">
    <reaction evidence="2">
        <text>2 GTP = 3',3'-c-di-GMP + 2 diphosphate</text>
        <dbReference type="Rhea" id="RHEA:24898"/>
        <dbReference type="ChEBI" id="CHEBI:33019"/>
        <dbReference type="ChEBI" id="CHEBI:37565"/>
        <dbReference type="ChEBI" id="CHEBI:58805"/>
        <dbReference type="EC" id="2.7.7.65"/>
    </reaction>
</comment>
<comment type="caution">
    <text evidence="5">The sequence shown here is derived from an EMBL/GenBank/DDBJ whole genome shotgun (WGS) entry which is preliminary data.</text>
</comment>
<feature type="transmembrane region" description="Helical" evidence="3">
    <location>
        <begin position="16"/>
        <end position="34"/>
    </location>
</feature>
<dbReference type="SMART" id="SM00267">
    <property type="entry name" value="GGDEF"/>
    <property type="match status" value="1"/>
</dbReference>
<evidence type="ECO:0000259" key="4">
    <source>
        <dbReference type="PROSITE" id="PS50887"/>
    </source>
</evidence>
<sequence length="442" mass="50311">MNSRFFHAFNHQLKPVFKLFLVTLVIVTSLYATYNTLMIKRLSKSIAGDFEQIYSIGRRFAQYYNNTNTTYLTKGTYTPNGVSVVVSQDTDVKILSTGINKMRSQLETIAKGYIWTIAIFEHPSNYGHFLPLRKTYEERYKDYQADDVMNRIVKLEGLENTFNQFYGCDIKLSEPYSEPGSSQMVRTVYYPVYNQKEIDALLAIDIKEGFIDAKIALFNDEFWTSMDSFAHGMTFRVPVNISCTDASPVYVGFKISTIAVRSLLPALLITLLVHLLMVLARRNQLRVCQDKMTGFYRRDFYEPRLTKLHTFSMLIIDIDFFKSINDTLGHQKGDDVIAEVTKRIASQVRGSDIAVRWGGEEFLLLFTDMEANVLSDKAEAIRDHVAKKPIAGLNVTISIGGVHLAEGSFADAYRMADDSLYKSKQNGRNQVTILTNKDKAMS</sequence>
<dbReference type="InterPro" id="IPR050469">
    <property type="entry name" value="Diguanylate_Cyclase"/>
</dbReference>
<dbReference type="Proteomes" id="UP000186039">
    <property type="component" value="Unassembled WGS sequence"/>
</dbReference>
<accession>A0ABX3FAD6</accession>
<dbReference type="Gene3D" id="3.30.70.270">
    <property type="match status" value="1"/>
</dbReference>
<dbReference type="EC" id="2.7.7.65" evidence="1"/>
<keyword evidence="3" id="KW-0812">Transmembrane</keyword>